<evidence type="ECO:0000313" key="3">
    <source>
        <dbReference type="Proteomes" id="UP000806542"/>
    </source>
</evidence>
<organism evidence="2 3">
    <name type="scientific">Ructibacterium gallinarum</name>
    <dbReference type="NCBI Taxonomy" id="2779355"/>
    <lineage>
        <taxon>Bacteria</taxon>
        <taxon>Bacillati</taxon>
        <taxon>Bacillota</taxon>
        <taxon>Clostridia</taxon>
        <taxon>Eubacteriales</taxon>
        <taxon>Oscillospiraceae</taxon>
        <taxon>Ructibacterium</taxon>
    </lineage>
</organism>
<name>A0A9D5M0G4_9FIRM</name>
<dbReference type="GO" id="GO:0004534">
    <property type="term" value="F:5'-3' RNA exonuclease activity"/>
    <property type="evidence" value="ECO:0007669"/>
    <property type="project" value="TreeGrafter"/>
</dbReference>
<dbReference type="EMBL" id="JADCKB010000009">
    <property type="protein sequence ID" value="MBE5039990.1"/>
    <property type="molecule type" value="Genomic_DNA"/>
</dbReference>
<dbReference type="Proteomes" id="UP000806542">
    <property type="component" value="Unassembled WGS sequence"/>
</dbReference>
<dbReference type="GO" id="GO:0035312">
    <property type="term" value="F:5'-3' DNA exonuclease activity"/>
    <property type="evidence" value="ECO:0007669"/>
    <property type="project" value="TreeGrafter"/>
</dbReference>
<feature type="domain" description="Polymerase/histidinol phosphatase N-terminal" evidence="1">
    <location>
        <begin position="5"/>
        <end position="72"/>
    </location>
</feature>
<protein>
    <submittedName>
        <fullName evidence="2">PHP domain-containing protein</fullName>
    </submittedName>
</protein>
<dbReference type="PANTHER" id="PTHR42924:SF3">
    <property type="entry name" value="POLYMERASE_HISTIDINOL PHOSPHATASE N-TERMINAL DOMAIN-CONTAINING PROTEIN"/>
    <property type="match status" value="1"/>
</dbReference>
<dbReference type="CDD" id="cd07432">
    <property type="entry name" value="PHP_HisPPase"/>
    <property type="match status" value="1"/>
</dbReference>
<dbReference type="Gene3D" id="3.20.20.140">
    <property type="entry name" value="Metal-dependent hydrolases"/>
    <property type="match status" value="1"/>
</dbReference>
<dbReference type="InterPro" id="IPR016195">
    <property type="entry name" value="Pol/histidinol_Pase-like"/>
</dbReference>
<reference evidence="2" key="1">
    <citation type="submission" date="2020-10" db="EMBL/GenBank/DDBJ databases">
        <title>ChiBAC.</title>
        <authorList>
            <person name="Zenner C."/>
            <person name="Hitch T.C.A."/>
            <person name="Clavel T."/>
        </authorList>
    </citation>
    <scope>NUCLEOTIDE SEQUENCE</scope>
    <source>
        <strain evidence="2">DSM 107454</strain>
    </source>
</reference>
<dbReference type="SMART" id="SM00481">
    <property type="entry name" value="POLIIIAc"/>
    <property type="match status" value="1"/>
</dbReference>
<dbReference type="Pfam" id="PF02811">
    <property type="entry name" value="PHP"/>
    <property type="match status" value="1"/>
</dbReference>
<evidence type="ECO:0000259" key="1">
    <source>
        <dbReference type="SMART" id="SM00481"/>
    </source>
</evidence>
<accession>A0A9D5M0G4</accession>
<dbReference type="InterPro" id="IPR052018">
    <property type="entry name" value="PHP_domain"/>
</dbReference>
<dbReference type="RefSeq" id="WP_226392538.1">
    <property type="nucleotide sequence ID" value="NZ_JADCKB010000009.1"/>
</dbReference>
<dbReference type="AlphaFoldDB" id="A0A9D5M0G4"/>
<comment type="caution">
    <text evidence="2">The sequence shown here is derived from an EMBL/GenBank/DDBJ whole genome shotgun (WGS) entry which is preliminary data.</text>
</comment>
<proteinExistence type="predicted"/>
<dbReference type="SUPFAM" id="SSF89550">
    <property type="entry name" value="PHP domain-like"/>
    <property type="match status" value="1"/>
</dbReference>
<dbReference type="PANTHER" id="PTHR42924">
    <property type="entry name" value="EXONUCLEASE"/>
    <property type="match status" value="1"/>
</dbReference>
<dbReference type="InterPro" id="IPR003141">
    <property type="entry name" value="Pol/His_phosphatase_N"/>
</dbReference>
<evidence type="ECO:0000313" key="2">
    <source>
        <dbReference type="EMBL" id="MBE5039990.1"/>
    </source>
</evidence>
<sequence>MKVFYDLHIHSALSPCGDEDMTPNNIVNMSLLKGLDVIAVTDHNSCGNVRAVMGAAAGRILVLPGMEVETTEEVHILCYFPSIKQAEQMEKMIRENRPVIKNRPDIFGRQLYFDTQDRIVGEEETLLVASSGLSIEQVFSYARKIGGIPVPAHIDRTSYSVLSNLGFLPPELQTSAVEITAVNRKTMEKDYQEQYILTSSDAHYLGDISEPVWYMDITTKSEKEILEKLTKKIC</sequence>
<gene>
    <name evidence="2" type="ORF">INF28_05870</name>
</gene>
<keyword evidence="3" id="KW-1185">Reference proteome</keyword>
<dbReference type="InterPro" id="IPR004013">
    <property type="entry name" value="PHP_dom"/>
</dbReference>